<dbReference type="InterPro" id="IPR008136">
    <property type="entry name" value="CinA_C"/>
</dbReference>
<organism evidence="2 3">
    <name type="scientific">Lipingzhangella halophila</name>
    <dbReference type="NCBI Taxonomy" id="1783352"/>
    <lineage>
        <taxon>Bacteria</taxon>
        <taxon>Bacillati</taxon>
        <taxon>Actinomycetota</taxon>
        <taxon>Actinomycetes</taxon>
        <taxon>Streptosporangiales</taxon>
        <taxon>Nocardiopsidaceae</taxon>
        <taxon>Lipingzhangella</taxon>
    </lineage>
</organism>
<dbReference type="SUPFAM" id="SSF142433">
    <property type="entry name" value="CinA-like"/>
    <property type="match status" value="1"/>
</dbReference>
<dbReference type="Pfam" id="PF02464">
    <property type="entry name" value="CinA"/>
    <property type="match status" value="1"/>
</dbReference>
<dbReference type="Proteomes" id="UP000523007">
    <property type="component" value="Unassembled WGS sequence"/>
</dbReference>
<keyword evidence="2" id="KW-0378">Hydrolase</keyword>
<evidence type="ECO:0000313" key="3">
    <source>
        <dbReference type="Proteomes" id="UP000523007"/>
    </source>
</evidence>
<dbReference type="GO" id="GO:0016787">
    <property type="term" value="F:hydrolase activity"/>
    <property type="evidence" value="ECO:0007669"/>
    <property type="project" value="UniProtKB-KW"/>
</dbReference>
<accession>A0A7W7RE14</accession>
<evidence type="ECO:0000313" key="2">
    <source>
        <dbReference type="EMBL" id="MBB4930250.1"/>
    </source>
</evidence>
<dbReference type="RefSeq" id="WP_184575312.1">
    <property type="nucleotide sequence ID" value="NZ_JACHJT010000001.1"/>
</dbReference>
<comment type="caution">
    <text evidence="2">The sequence shown here is derived from an EMBL/GenBank/DDBJ whole genome shotgun (WGS) entry which is preliminary data.</text>
</comment>
<feature type="domain" description="CinA C-terminal" evidence="1">
    <location>
        <begin position="6"/>
        <end position="155"/>
    </location>
</feature>
<keyword evidence="3" id="KW-1185">Reference proteome</keyword>
<dbReference type="InterPro" id="IPR036653">
    <property type="entry name" value="CinA-like_C"/>
</dbReference>
<name>A0A7W7RE14_9ACTN</name>
<evidence type="ECO:0000259" key="1">
    <source>
        <dbReference type="Pfam" id="PF02464"/>
    </source>
</evidence>
<protein>
    <submittedName>
        <fullName evidence="2">PncC family amidohydrolase</fullName>
    </submittedName>
</protein>
<dbReference type="AlphaFoldDB" id="A0A7W7RE14"/>
<proteinExistence type="predicted"/>
<dbReference type="NCBIfam" id="TIGR00199">
    <property type="entry name" value="PncC_domain"/>
    <property type="match status" value="1"/>
</dbReference>
<reference evidence="2 3" key="1">
    <citation type="submission" date="2020-08" db="EMBL/GenBank/DDBJ databases">
        <title>Sequencing the genomes of 1000 actinobacteria strains.</title>
        <authorList>
            <person name="Klenk H.-P."/>
        </authorList>
    </citation>
    <scope>NUCLEOTIDE SEQUENCE [LARGE SCALE GENOMIC DNA]</scope>
    <source>
        <strain evidence="2 3">DSM 102030</strain>
    </source>
</reference>
<dbReference type="EMBL" id="JACHJT010000001">
    <property type="protein sequence ID" value="MBB4930250.1"/>
    <property type="molecule type" value="Genomic_DNA"/>
</dbReference>
<gene>
    <name evidence="2" type="ORF">F4561_001070</name>
</gene>
<sequence length="162" mass="16613">MTVDAASAAHRALKARAGTVATAESLTGGLIGAALTEVAGASATYQGGVIAYSTALKAELLGVPRALLDEHGAVHPDVAAAMARGVRERLVATFGLAVTGVAGPEPQDGKRVGTVFVAVAGPDEEIGIEEFRFDGQRARVRRQTTEEALRLLGKVVAKNTPN</sequence>
<dbReference type="Gene3D" id="3.90.950.20">
    <property type="entry name" value="CinA-like"/>
    <property type="match status" value="1"/>
</dbReference>